<dbReference type="AlphaFoldDB" id="A0A5C3MME4"/>
<feature type="coiled-coil region" evidence="1">
    <location>
        <begin position="49"/>
        <end position="76"/>
    </location>
</feature>
<gene>
    <name evidence="3" type="ORF">BDQ12DRAFT_708886</name>
</gene>
<organism evidence="3 4">
    <name type="scientific">Crucibulum laeve</name>
    <dbReference type="NCBI Taxonomy" id="68775"/>
    <lineage>
        <taxon>Eukaryota</taxon>
        <taxon>Fungi</taxon>
        <taxon>Dikarya</taxon>
        <taxon>Basidiomycota</taxon>
        <taxon>Agaricomycotina</taxon>
        <taxon>Agaricomycetes</taxon>
        <taxon>Agaricomycetidae</taxon>
        <taxon>Agaricales</taxon>
        <taxon>Agaricineae</taxon>
        <taxon>Nidulariaceae</taxon>
        <taxon>Crucibulum</taxon>
    </lineage>
</organism>
<proteinExistence type="predicted"/>
<dbReference type="EMBL" id="ML213590">
    <property type="protein sequence ID" value="TFK45138.1"/>
    <property type="molecule type" value="Genomic_DNA"/>
</dbReference>
<evidence type="ECO:0000313" key="3">
    <source>
        <dbReference type="EMBL" id="TFK45138.1"/>
    </source>
</evidence>
<evidence type="ECO:0000313" key="4">
    <source>
        <dbReference type="Proteomes" id="UP000308652"/>
    </source>
</evidence>
<dbReference type="STRING" id="68775.A0A5C3MME4"/>
<evidence type="ECO:0008006" key="5">
    <source>
        <dbReference type="Google" id="ProtNLM"/>
    </source>
</evidence>
<keyword evidence="1" id="KW-0175">Coiled coil</keyword>
<dbReference type="InterPro" id="IPR032675">
    <property type="entry name" value="LRR_dom_sf"/>
</dbReference>
<reference evidence="3 4" key="1">
    <citation type="journal article" date="2019" name="Nat. Ecol. Evol.">
        <title>Megaphylogeny resolves global patterns of mushroom evolution.</title>
        <authorList>
            <person name="Varga T."/>
            <person name="Krizsan K."/>
            <person name="Foldi C."/>
            <person name="Dima B."/>
            <person name="Sanchez-Garcia M."/>
            <person name="Sanchez-Ramirez S."/>
            <person name="Szollosi G.J."/>
            <person name="Szarkandi J.G."/>
            <person name="Papp V."/>
            <person name="Albert L."/>
            <person name="Andreopoulos W."/>
            <person name="Angelini C."/>
            <person name="Antonin V."/>
            <person name="Barry K.W."/>
            <person name="Bougher N.L."/>
            <person name="Buchanan P."/>
            <person name="Buyck B."/>
            <person name="Bense V."/>
            <person name="Catcheside P."/>
            <person name="Chovatia M."/>
            <person name="Cooper J."/>
            <person name="Damon W."/>
            <person name="Desjardin D."/>
            <person name="Finy P."/>
            <person name="Geml J."/>
            <person name="Haridas S."/>
            <person name="Hughes K."/>
            <person name="Justo A."/>
            <person name="Karasinski D."/>
            <person name="Kautmanova I."/>
            <person name="Kiss B."/>
            <person name="Kocsube S."/>
            <person name="Kotiranta H."/>
            <person name="LaButti K.M."/>
            <person name="Lechner B.E."/>
            <person name="Liimatainen K."/>
            <person name="Lipzen A."/>
            <person name="Lukacs Z."/>
            <person name="Mihaltcheva S."/>
            <person name="Morgado L.N."/>
            <person name="Niskanen T."/>
            <person name="Noordeloos M.E."/>
            <person name="Ohm R.A."/>
            <person name="Ortiz-Santana B."/>
            <person name="Ovrebo C."/>
            <person name="Racz N."/>
            <person name="Riley R."/>
            <person name="Savchenko A."/>
            <person name="Shiryaev A."/>
            <person name="Soop K."/>
            <person name="Spirin V."/>
            <person name="Szebenyi C."/>
            <person name="Tomsovsky M."/>
            <person name="Tulloss R.E."/>
            <person name="Uehling J."/>
            <person name="Grigoriev I.V."/>
            <person name="Vagvolgyi C."/>
            <person name="Papp T."/>
            <person name="Martin F.M."/>
            <person name="Miettinen O."/>
            <person name="Hibbett D.S."/>
            <person name="Nagy L.G."/>
        </authorList>
    </citation>
    <scope>NUCLEOTIDE SEQUENCE [LARGE SCALE GENOMIC DNA]</scope>
    <source>
        <strain evidence="3 4">CBS 166.37</strain>
    </source>
</reference>
<dbReference type="Proteomes" id="UP000308652">
    <property type="component" value="Unassembled WGS sequence"/>
</dbReference>
<dbReference type="OrthoDB" id="3063971at2759"/>
<keyword evidence="4" id="KW-1185">Reference proteome</keyword>
<evidence type="ECO:0000256" key="1">
    <source>
        <dbReference type="SAM" id="Coils"/>
    </source>
</evidence>
<dbReference type="SUPFAM" id="SSF52047">
    <property type="entry name" value="RNI-like"/>
    <property type="match status" value="1"/>
</dbReference>
<accession>A0A5C3MME4</accession>
<dbReference type="PANTHER" id="PTHR38926">
    <property type="entry name" value="F-BOX DOMAIN CONTAINING PROTEIN, EXPRESSED"/>
    <property type="match status" value="1"/>
</dbReference>
<name>A0A5C3MME4_9AGAR</name>
<dbReference type="PANTHER" id="PTHR38926:SF5">
    <property type="entry name" value="F-BOX AND LEUCINE-RICH REPEAT PROTEIN 6"/>
    <property type="match status" value="1"/>
</dbReference>
<feature type="region of interest" description="Disordered" evidence="2">
    <location>
        <begin position="1"/>
        <end position="23"/>
    </location>
</feature>
<evidence type="ECO:0000256" key="2">
    <source>
        <dbReference type="SAM" id="MobiDB-lite"/>
    </source>
</evidence>
<dbReference type="Gene3D" id="3.80.10.10">
    <property type="entry name" value="Ribonuclease Inhibitor"/>
    <property type="match status" value="1"/>
</dbReference>
<protein>
    <recommendedName>
        <fullName evidence="5">F-box domain-containing protein</fullName>
    </recommendedName>
</protein>
<sequence length="548" mass="61821">METPSITGCNHCGFGSTGTTNLPPSPVRELLGTNKIPNPSQERSIRDVLASVQADNARLESEIERVRSVLEHLQSERNVIQAYIEEHRALLTPARRLYPELIAEIFQHCSKGAERKRLHDILDSFDPRQGPLLLAHICSEWRSVALSTPNLWTLIRVVIRRPRPAQLSLVEMWLSHSRELPLTIGIMERKPGAQPPTYPSVDWSNNQALAGLVRESRRWETVQLMFPPSTVTWGSFATIKNNVPLLRSLTLNVSRGMYSSNVVLDLFENTPRLKHLALDYAFPLSIVKVPCAQLMSLELSVHRQSPTSINWCLEALYKIPILRECVLHCGAFEPWHPFPMKVEHAFLRKLSIFAEPLRDGGFGDGLRSLFVRMTLPNLRSLTVQSTSNARDWDHEPFVDFLSRSPHLEELTLKCDTDVGDLAEALRETPNVHRLIVHCRSRGLDNLLRQLAGADEVYNAPNFLTKLSSLELVDLDGTALPSFFIDMLKNRAPARTHGRSPLQSVTLECPQASQLLTDRNTLQLIELGSNNLDLRIKQQSGMVLTMKPV</sequence>